<evidence type="ECO:0000256" key="1">
    <source>
        <dbReference type="SAM" id="MobiDB-lite"/>
    </source>
</evidence>
<feature type="compositionally biased region" description="Basic residues" evidence="1">
    <location>
        <begin position="109"/>
        <end position="123"/>
    </location>
</feature>
<evidence type="ECO:0000313" key="3">
    <source>
        <dbReference type="EMBL" id="MCP3421625.1"/>
    </source>
</evidence>
<comment type="caution">
    <text evidence="3">The sequence shown here is derived from an EMBL/GenBank/DDBJ whole genome shotgun (WGS) entry which is preliminary data.</text>
</comment>
<feature type="transmembrane region" description="Helical" evidence="2">
    <location>
        <begin position="87"/>
        <end position="106"/>
    </location>
</feature>
<protein>
    <recommendedName>
        <fullName evidence="5">DUF4383 domain-containing protein</fullName>
    </recommendedName>
</protein>
<feature type="transmembrane region" description="Helical" evidence="2">
    <location>
        <begin position="62"/>
        <end position="81"/>
    </location>
</feature>
<keyword evidence="2" id="KW-1133">Transmembrane helix</keyword>
<evidence type="ECO:0000313" key="4">
    <source>
        <dbReference type="Proteomes" id="UP001204524"/>
    </source>
</evidence>
<feature type="transmembrane region" description="Helical" evidence="2">
    <location>
        <begin position="35"/>
        <end position="55"/>
    </location>
</feature>
<dbReference type="Proteomes" id="UP001204524">
    <property type="component" value="Unassembled WGS sequence"/>
</dbReference>
<evidence type="ECO:0008006" key="5">
    <source>
        <dbReference type="Google" id="ProtNLM"/>
    </source>
</evidence>
<evidence type="ECO:0000256" key="2">
    <source>
        <dbReference type="SAM" id="Phobius"/>
    </source>
</evidence>
<dbReference type="RefSeq" id="WP_254180851.1">
    <property type="nucleotide sequence ID" value="NZ_JANARS010000003.1"/>
</dbReference>
<reference evidence="3 4" key="1">
    <citation type="submission" date="2022-06" db="EMBL/GenBank/DDBJ databases">
        <authorList>
            <person name="So Y."/>
        </authorList>
    </citation>
    <scope>NUCLEOTIDE SEQUENCE [LARGE SCALE GENOMIC DNA]</scope>
    <source>
        <strain evidence="3 4">STR3</strain>
    </source>
</reference>
<gene>
    <name evidence="3" type="ORF">NCI01_07440</name>
</gene>
<feature type="region of interest" description="Disordered" evidence="1">
    <location>
        <begin position="109"/>
        <end position="132"/>
    </location>
</feature>
<organism evidence="3 4">
    <name type="scientific">Nocardioides pinisoli</name>
    <dbReference type="NCBI Taxonomy" id="2950279"/>
    <lineage>
        <taxon>Bacteria</taxon>
        <taxon>Bacillati</taxon>
        <taxon>Actinomycetota</taxon>
        <taxon>Actinomycetes</taxon>
        <taxon>Propionibacteriales</taxon>
        <taxon>Nocardioidaceae</taxon>
        <taxon>Nocardioides</taxon>
    </lineage>
</organism>
<proteinExistence type="predicted"/>
<sequence>MPPAKLAASLALLGGVLWILHALLGGGDGLLTGTLHLLGLACVLVASAAFGTTLVKGDAVAVRAVVGVASGLLALSVIEAFRPDGAPWYDGSWGVVAAAVGGLGLVRSRGRSAGRRSGRRAARRTPTGAHAR</sequence>
<keyword evidence="2" id="KW-0812">Transmembrane</keyword>
<keyword evidence="4" id="KW-1185">Reference proteome</keyword>
<accession>A0ABT1KV48</accession>
<keyword evidence="2" id="KW-0472">Membrane</keyword>
<name>A0ABT1KV48_9ACTN</name>
<dbReference type="EMBL" id="JANARS010000003">
    <property type="protein sequence ID" value="MCP3421625.1"/>
    <property type="molecule type" value="Genomic_DNA"/>
</dbReference>